<dbReference type="PROSITE" id="PS00061">
    <property type="entry name" value="ADH_SHORT"/>
    <property type="match status" value="1"/>
</dbReference>
<dbReference type="Pfam" id="PF13561">
    <property type="entry name" value="adh_short_C2"/>
    <property type="match status" value="1"/>
</dbReference>
<gene>
    <name evidence="3" type="ORF">DFP79_2106</name>
</gene>
<dbReference type="AlphaFoldDB" id="A0A4R6MAN8"/>
<comment type="similarity">
    <text evidence="1">Belongs to the short-chain dehydrogenases/reductases (SDR) family.</text>
</comment>
<dbReference type="Proteomes" id="UP000294656">
    <property type="component" value="Unassembled WGS sequence"/>
</dbReference>
<keyword evidence="2" id="KW-0560">Oxidoreductase</keyword>
<dbReference type="InterPro" id="IPR036291">
    <property type="entry name" value="NAD(P)-bd_dom_sf"/>
</dbReference>
<dbReference type="FunFam" id="3.40.50.720:FF:000084">
    <property type="entry name" value="Short-chain dehydrogenase reductase"/>
    <property type="match status" value="1"/>
</dbReference>
<reference evidence="3 4" key="1">
    <citation type="submission" date="2019-03" db="EMBL/GenBank/DDBJ databases">
        <title>Genomic Encyclopedia of Type Strains, Phase III (KMG-III): the genomes of soil and plant-associated and newly described type strains.</title>
        <authorList>
            <person name="Whitman W."/>
        </authorList>
    </citation>
    <scope>NUCLEOTIDE SEQUENCE [LARGE SCALE GENOMIC DNA]</scope>
    <source>
        <strain evidence="3 4">CECT 7378</strain>
    </source>
</reference>
<dbReference type="PANTHER" id="PTHR43639">
    <property type="entry name" value="OXIDOREDUCTASE, SHORT-CHAIN DEHYDROGENASE/REDUCTASE FAMILY (AFU_ORTHOLOGUE AFUA_5G02870)"/>
    <property type="match status" value="1"/>
</dbReference>
<proteinExistence type="inferred from homology"/>
<evidence type="ECO:0000256" key="2">
    <source>
        <dbReference type="ARBA" id="ARBA00023002"/>
    </source>
</evidence>
<evidence type="ECO:0000256" key="1">
    <source>
        <dbReference type="ARBA" id="ARBA00006484"/>
    </source>
</evidence>
<dbReference type="SUPFAM" id="SSF51735">
    <property type="entry name" value="NAD(P)-binding Rossmann-fold domains"/>
    <property type="match status" value="1"/>
</dbReference>
<organism evidence="3 4">
    <name type="scientific">Marinomonas balearica</name>
    <dbReference type="NCBI Taxonomy" id="491947"/>
    <lineage>
        <taxon>Bacteria</taxon>
        <taxon>Pseudomonadati</taxon>
        <taxon>Pseudomonadota</taxon>
        <taxon>Gammaproteobacteria</taxon>
        <taxon>Oceanospirillales</taxon>
        <taxon>Oceanospirillaceae</taxon>
        <taxon>Marinomonas</taxon>
    </lineage>
</organism>
<dbReference type="InterPro" id="IPR020904">
    <property type="entry name" value="Sc_DH/Rdtase_CS"/>
</dbReference>
<sequence length="261" mass="28182">MYRTAKKGVENKMTQPILLITGSSRGIGTATAFKAAQKGWHVVINYKSNETAALTLQQRIEEFGGKADCIQADISDPEAITTLFEKIKTKFGLLSGLVNNAGILEQQMPFTESDLDRWHRVFNTNVIGTMLCSKEAYKHMSPKHGGNGGAIVNVSSLASITGSPFEYVDYATSKGAVDTFTKGFAKEVASENIRVNAVRPGFIETDMHATGGEPERVKRLAPSIPMQRGGTADEVANAIIWLLSEEASYTSGTFIDVAGGR</sequence>
<accession>A0A4R6MAN8</accession>
<evidence type="ECO:0000313" key="4">
    <source>
        <dbReference type="Proteomes" id="UP000294656"/>
    </source>
</evidence>
<comment type="caution">
    <text evidence="3">The sequence shown here is derived from an EMBL/GenBank/DDBJ whole genome shotgun (WGS) entry which is preliminary data.</text>
</comment>
<keyword evidence="4" id="KW-1185">Reference proteome</keyword>
<dbReference type="Gene3D" id="3.40.50.720">
    <property type="entry name" value="NAD(P)-binding Rossmann-like Domain"/>
    <property type="match status" value="1"/>
</dbReference>
<dbReference type="InterPro" id="IPR002347">
    <property type="entry name" value="SDR_fam"/>
</dbReference>
<dbReference type="PRINTS" id="PR00081">
    <property type="entry name" value="GDHRDH"/>
</dbReference>
<dbReference type="EMBL" id="SNXC01000012">
    <property type="protein sequence ID" value="TDO97289.1"/>
    <property type="molecule type" value="Genomic_DNA"/>
</dbReference>
<name>A0A4R6MAN8_9GAMM</name>
<dbReference type="CDD" id="cd05233">
    <property type="entry name" value="SDR_c"/>
    <property type="match status" value="1"/>
</dbReference>
<dbReference type="PRINTS" id="PR00080">
    <property type="entry name" value="SDRFAMILY"/>
</dbReference>
<dbReference type="PANTHER" id="PTHR43639:SF1">
    <property type="entry name" value="SHORT-CHAIN DEHYDROGENASE_REDUCTASE FAMILY PROTEIN"/>
    <property type="match status" value="1"/>
</dbReference>
<evidence type="ECO:0000313" key="3">
    <source>
        <dbReference type="EMBL" id="TDO97289.1"/>
    </source>
</evidence>
<protein>
    <submittedName>
        <fullName evidence="3">NAD(P)-dependent dehydrogenase (Short-subunit alcohol dehydrogenase family)</fullName>
    </submittedName>
</protein>
<dbReference type="GO" id="GO:0016491">
    <property type="term" value="F:oxidoreductase activity"/>
    <property type="evidence" value="ECO:0007669"/>
    <property type="project" value="UniProtKB-KW"/>
</dbReference>